<evidence type="ECO:0000256" key="4">
    <source>
        <dbReference type="ARBA" id="ARBA00023295"/>
    </source>
</evidence>
<dbReference type="InterPro" id="IPR018221">
    <property type="entry name" value="Glyco_hydro_9_His_AS"/>
</dbReference>
<dbReference type="PROSITE" id="PS00698">
    <property type="entry name" value="GH9_3"/>
    <property type="match status" value="1"/>
</dbReference>
<dbReference type="InterPro" id="IPR012341">
    <property type="entry name" value="6hp_glycosidase-like_sf"/>
</dbReference>
<evidence type="ECO:0000256" key="3">
    <source>
        <dbReference type="ARBA" id="ARBA00023277"/>
    </source>
</evidence>
<dbReference type="Pfam" id="PF00759">
    <property type="entry name" value="Glyco_hydro_9"/>
    <property type="match status" value="1"/>
</dbReference>
<dbReference type="InterPro" id="IPR033126">
    <property type="entry name" value="Glyco_hydro_9_Asp/Glu_AS"/>
</dbReference>
<keyword evidence="2" id="KW-0378">Hydrolase</keyword>
<organism evidence="8">
    <name type="scientific">uncultured organism</name>
    <dbReference type="NCBI Taxonomy" id="155900"/>
    <lineage>
        <taxon>unclassified sequences</taxon>
        <taxon>environmental samples</taxon>
    </lineage>
</organism>
<evidence type="ECO:0000259" key="6">
    <source>
        <dbReference type="Pfam" id="PF00759"/>
    </source>
</evidence>
<dbReference type="InterPro" id="IPR008928">
    <property type="entry name" value="6-hairpin_glycosidase_sf"/>
</dbReference>
<protein>
    <submittedName>
        <fullName evidence="8">Putative carbohydrate-active enzyme</fullName>
    </submittedName>
</protein>
<dbReference type="CDD" id="cd02850">
    <property type="entry name" value="E_set_Cellulase_N"/>
    <property type="match status" value="1"/>
</dbReference>
<accession>E9NSM0</accession>
<keyword evidence="5" id="KW-0624">Polysaccharide degradation</keyword>
<dbReference type="InterPro" id="IPR014756">
    <property type="entry name" value="Ig_E-set"/>
</dbReference>
<evidence type="ECO:0000259" key="7">
    <source>
        <dbReference type="Pfam" id="PF02927"/>
    </source>
</evidence>
<keyword evidence="4" id="KW-0326">Glycosidase</keyword>
<dbReference type="InterPro" id="IPR004197">
    <property type="entry name" value="Cellulase_Ig-like"/>
</dbReference>
<feature type="domain" description="Glycoside hydrolase family 9" evidence="6">
    <location>
        <begin position="121"/>
        <end position="566"/>
    </location>
</feature>
<evidence type="ECO:0000256" key="1">
    <source>
        <dbReference type="ARBA" id="ARBA00007072"/>
    </source>
</evidence>
<reference evidence="8" key="1">
    <citation type="journal article" date="2011" name="Science">
        <title>Metagenomic discovery of biomass-degrading genes and genomes from cow rumen.</title>
        <authorList>
            <person name="Hess M."/>
            <person name="Sczyrba A."/>
            <person name="Egan R."/>
            <person name="Kim T.W."/>
            <person name="Chokhawala H."/>
            <person name="Schroth G."/>
            <person name="Luo S."/>
            <person name="Clark D.S."/>
            <person name="Chen F."/>
            <person name="Zhang T."/>
            <person name="Mackie R.I."/>
            <person name="Pennacchio L.A."/>
            <person name="Tringe S.G."/>
            <person name="Visel A."/>
            <person name="Woyke T."/>
            <person name="Wang Z."/>
            <person name="Rubin E.M."/>
        </authorList>
    </citation>
    <scope>NUCLEOTIDE SEQUENCE</scope>
</reference>
<dbReference type="Gene3D" id="1.50.10.10">
    <property type="match status" value="1"/>
</dbReference>
<feature type="domain" description="Cellulase Ig-like" evidence="7">
    <location>
        <begin position="32"/>
        <end position="110"/>
    </location>
</feature>
<dbReference type="InterPro" id="IPR001701">
    <property type="entry name" value="Glyco_hydro_9"/>
</dbReference>
<dbReference type="Gene3D" id="2.60.40.10">
    <property type="entry name" value="Immunoglobulins"/>
    <property type="match status" value="1"/>
</dbReference>
<comment type="similarity">
    <text evidence="1">Belongs to the glycosyl hydrolase 9 (cellulase E) family.</text>
</comment>
<dbReference type="Pfam" id="PF02927">
    <property type="entry name" value="CelD_N"/>
    <property type="match status" value="1"/>
</dbReference>
<evidence type="ECO:0000256" key="2">
    <source>
        <dbReference type="ARBA" id="ARBA00022801"/>
    </source>
</evidence>
<dbReference type="SUPFAM" id="SSF48208">
    <property type="entry name" value="Six-hairpin glycosidases"/>
    <property type="match status" value="1"/>
</dbReference>
<dbReference type="GO" id="GO:0000272">
    <property type="term" value="P:polysaccharide catabolic process"/>
    <property type="evidence" value="ECO:0007669"/>
    <property type="project" value="UniProtKB-KW"/>
</dbReference>
<sequence>MSISKDMKQITKGIAVLLLSLATTGEIFSQDFIRVNQVGYMANAPKFAQIGSLNAYRFDLKDAKTEEIVFKGSLPEGKRWNQSREVTQFADFSAFQTPGRYFVEVNGERSHPFVIGTNHIYKEFATWTIKAYYQWRASTPIESRYATFKGIDFAREMGHPDEEVFIHSSASGESRKTESVISSPKGWYDAGDYNKYVVNAGITLHQLFLAYEMFPNYFHNLDLNIPESENSLPDLLDEIKWETDWLFTMQDPTDGGVYHKLTTKKFCDISVQPVNDKQDRFVVEKSTSAALCFAAVMAMASRVFKAHDEPYANAALDAARKAWDWAEKNPERFYNNPSDIKTGTYGDNNFSDEFFWAASELLITTGEKKYYQKLDFFRQFETPRWNACNSLALMSMIWHLNELPDFVDTQLIHRKFFTLAELIYNRYKYSPGRLSLKFFIWGCNGEIATNGAILGLAYTISQDPKYRDAMSSQFDYLLGMNPTDYCFVSGFGTKFPKHLHDRRSFSDDIKEPLPGYLCGGANPNQTSDCGRNNYPSLAPARCYLDEDCSYSTNEIAINWNAPLVLLTTLIINSYE</sequence>
<dbReference type="GO" id="GO:0008810">
    <property type="term" value="F:cellulase activity"/>
    <property type="evidence" value="ECO:0007669"/>
    <property type="project" value="InterPro"/>
</dbReference>
<dbReference type="SUPFAM" id="SSF81296">
    <property type="entry name" value="E set domains"/>
    <property type="match status" value="1"/>
</dbReference>
<proteinExistence type="inferred from homology"/>
<keyword evidence="3" id="KW-0119">Carbohydrate metabolism</keyword>
<dbReference type="EMBL" id="HQ706048">
    <property type="protein sequence ID" value="ADX05715.1"/>
    <property type="molecule type" value="Genomic_DNA"/>
</dbReference>
<dbReference type="PANTHER" id="PTHR22298">
    <property type="entry name" value="ENDO-1,4-BETA-GLUCANASE"/>
    <property type="match status" value="1"/>
</dbReference>
<dbReference type="AlphaFoldDB" id="E9NSM0"/>
<dbReference type="InterPro" id="IPR013783">
    <property type="entry name" value="Ig-like_fold"/>
</dbReference>
<gene>
    <name evidence="8" type="ORF">SARM_0044</name>
</gene>
<dbReference type="PROSITE" id="PS00592">
    <property type="entry name" value="GH9_2"/>
    <property type="match status" value="1"/>
</dbReference>
<evidence type="ECO:0000256" key="5">
    <source>
        <dbReference type="ARBA" id="ARBA00023326"/>
    </source>
</evidence>
<name>E9NSM0_9ZZZZ</name>
<evidence type="ECO:0000313" key="8">
    <source>
        <dbReference type="EMBL" id="ADX05715.1"/>
    </source>
</evidence>